<keyword evidence="2" id="KW-1185">Reference proteome</keyword>
<protein>
    <submittedName>
        <fullName evidence="1">Uncharacterized protein</fullName>
    </submittedName>
</protein>
<dbReference type="EMBL" id="JBGBZA010000001">
    <property type="protein sequence ID" value="MEY9313412.1"/>
    <property type="molecule type" value="Genomic_DNA"/>
</dbReference>
<reference evidence="1 2" key="1">
    <citation type="submission" date="2024-07" db="EMBL/GenBank/DDBJ databases">
        <title>Genomic Encyclopedia of Type Strains, Phase V (KMG-V): Genome sequencing to study the core and pangenomes of soil and plant-associated prokaryotes.</title>
        <authorList>
            <person name="Whitman W."/>
        </authorList>
    </citation>
    <scope>NUCLEOTIDE SEQUENCE [LARGE SCALE GENOMIC DNA]</scope>
    <source>
        <strain evidence="1 2">USDA 415</strain>
    </source>
</reference>
<evidence type="ECO:0000313" key="2">
    <source>
        <dbReference type="Proteomes" id="UP001565471"/>
    </source>
</evidence>
<gene>
    <name evidence="1" type="ORF">ABIF29_000211</name>
</gene>
<dbReference type="Proteomes" id="UP001565471">
    <property type="component" value="Unassembled WGS sequence"/>
</dbReference>
<name>A0ABV4ERD2_BRAEL</name>
<accession>A0ABV4ERD2</accession>
<proteinExistence type="predicted"/>
<evidence type="ECO:0000313" key="1">
    <source>
        <dbReference type="EMBL" id="MEY9313412.1"/>
    </source>
</evidence>
<organism evidence="1 2">
    <name type="scientific">Bradyrhizobium elkanii</name>
    <dbReference type="NCBI Taxonomy" id="29448"/>
    <lineage>
        <taxon>Bacteria</taxon>
        <taxon>Pseudomonadati</taxon>
        <taxon>Pseudomonadota</taxon>
        <taxon>Alphaproteobacteria</taxon>
        <taxon>Hyphomicrobiales</taxon>
        <taxon>Nitrobacteraceae</taxon>
        <taxon>Bradyrhizobium</taxon>
    </lineage>
</organism>
<sequence>MKQHVRAASAAVAFAYHRRCDVLGVYERETKTWNEISVAVCGRQVDGYDHDRECQVSGLLPYLYHHGAKSPWILNPGSSDICIGYEDDSLSFFSVKIISGHVQVFDCRQVLPFTYTVWWRDAQSDSC</sequence>
<comment type="caution">
    <text evidence="1">The sequence shown here is derived from an EMBL/GenBank/DDBJ whole genome shotgun (WGS) entry which is preliminary data.</text>
</comment>